<evidence type="ECO:0000256" key="2">
    <source>
        <dbReference type="ARBA" id="ARBA00022737"/>
    </source>
</evidence>
<protein>
    <submittedName>
        <fullName evidence="3">Acetyltransferase (Isoleucine patch superfamily)</fullName>
    </submittedName>
</protein>
<dbReference type="Proteomes" id="UP000243333">
    <property type="component" value="Unassembled WGS sequence"/>
</dbReference>
<dbReference type="AlphaFoldDB" id="A0A1G7NCN7"/>
<dbReference type="STRING" id="1123285.SAMN05660235_02517"/>
<dbReference type="EMBL" id="FNBU01000023">
    <property type="protein sequence ID" value="SDF71732.1"/>
    <property type="molecule type" value="Genomic_DNA"/>
</dbReference>
<dbReference type="Gene3D" id="2.160.10.10">
    <property type="entry name" value="Hexapeptide repeat proteins"/>
    <property type="match status" value="1"/>
</dbReference>
<dbReference type="PROSITE" id="PS00101">
    <property type="entry name" value="HEXAPEP_TRANSFERASES"/>
    <property type="match status" value="1"/>
</dbReference>
<proteinExistence type="predicted"/>
<name>A0A1G7NCN7_9FIRM</name>
<accession>A0A1G7NCN7</accession>
<dbReference type="RefSeq" id="WP_171904675.1">
    <property type="nucleotide sequence ID" value="NZ_FNBU01000023.1"/>
</dbReference>
<dbReference type="PANTHER" id="PTHR43300:SF11">
    <property type="entry name" value="ACETYLTRANSFERASE RV3034C-RELATED"/>
    <property type="match status" value="1"/>
</dbReference>
<evidence type="ECO:0000313" key="3">
    <source>
        <dbReference type="EMBL" id="SDF71732.1"/>
    </source>
</evidence>
<keyword evidence="4" id="KW-1185">Reference proteome</keyword>
<keyword evidence="2" id="KW-0677">Repeat</keyword>
<dbReference type="InterPro" id="IPR050179">
    <property type="entry name" value="Trans_hexapeptide_repeat"/>
</dbReference>
<reference evidence="4" key="1">
    <citation type="submission" date="2016-10" db="EMBL/GenBank/DDBJ databases">
        <authorList>
            <person name="Varghese N."/>
            <person name="Submissions S."/>
        </authorList>
    </citation>
    <scope>NUCLEOTIDE SEQUENCE [LARGE SCALE GENOMIC DNA]</scope>
    <source>
        <strain evidence="4">DSM 23256</strain>
    </source>
</reference>
<sequence length="228" mass="25819">MLNIFKNPVTIWLKLYLESWIIKFSNRDKHIEIGYMSNVKNCLLGKHSVIYDNVIMRNCSLGDYSYVSSNCVFQNTIIGKFCSIGPNVRAGLGNHLNNNFVSTHPAFFVNDKLCKPVISFVDKTYHQFLKPITIGNDVWIGANAIILDGISIGDGAIVGAGAVVNKDVPPYAIVAGVPARIIRYRFNPEQVERLLKLRWWDKDVQWLKKNADKFLNIDQFITSQEPAK</sequence>
<dbReference type="CDD" id="cd03349">
    <property type="entry name" value="LbH_XAT"/>
    <property type="match status" value="1"/>
</dbReference>
<keyword evidence="1 3" id="KW-0808">Transferase</keyword>
<dbReference type="InterPro" id="IPR018357">
    <property type="entry name" value="Hexapep_transf_CS"/>
</dbReference>
<evidence type="ECO:0000313" key="4">
    <source>
        <dbReference type="Proteomes" id="UP000243333"/>
    </source>
</evidence>
<dbReference type="Pfam" id="PF00132">
    <property type="entry name" value="Hexapep"/>
    <property type="match status" value="1"/>
</dbReference>
<dbReference type="GO" id="GO:0016740">
    <property type="term" value="F:transferase activity"/>
    <property type="evidence" value="ECO:0007669"/>
    <property type="project" value="UniProtKB-KW"/>
</dbReference>
<evidence type="ECO:0000256" key="1">
    <source>
        <dbReference type="ARBA" id="ARBA00022679"/>
    </source>
</evidence>
<dbReference type="InterPro" id="IPR011004">
    <property type="entry name" value="Trimer_LpxA-like_sf"/>
</dbReference>
<dbReference type="InterPro" id="IPR001451">
    <property type="entry name" value="Hexapep"/>
</dbReference>
<dbReference type="SUPFAM" id="SSF51161">
    <property type="entry name" value="Trimeric LpxA-like enzymes"/>
    <property type="match status" value="1"/>
</dbReference>
<dbReference type="PANTHER" id="PTHR43300">
    <property type="entry name" value="ACETYLTRANSFERASE"/>
    <property type="match status" value="1"/>
</dbReference>
<organism evidence="3 4">
    <name type="scientific">Sporolituus thermophilus DSM 23256</name>
    <dbReference type="NCBI Taxonomy" id="1123285"/>
    <lineage>
        <taxon>Bacteria</taxon>
        <taxon>Bacillati</taxon>
        <taxon>Bacillota</taxon>
        <taxon>Negativicutes</taxon>
        <taxon>Selenomonadales</taxon>
        <taxon>Sporomusaceae</taxon>
        <taxon>Sporolituus</taxon>
    </lineage>
</organism>
<gene>
    <name evidence="3" type="ORF">SAMN05660235_02517</name>
</gene>